<evidence type="ECO:0000256" key="4">
    <source>
        <dbReference type="SAM" id="Phobius"/>
    </source>
</evidence>
<comment type="subcellular location">
    <subcellularLocation>
        <location evidence="3">Peroxisome membrane</location>
    </subcellularLocation>
</comment>
<keyword evidence="1 4" id="KW-0472">Membrane</keyword>
<reference evidence="5 6" key="1">
    <citation type="submission" date="2024-02" db="EMBL/GenBank/DDBJ databases">
        <authorList>
            <person name="Daric V."/>
            <person name="Darras S."/>
        </authorList>
    </citation>
    <scope>NUCLEOTIDE SEQUENCE [LARGE SCALE GENOMIC DNA]</scope>
</reference>
<organism evidence="5 6">
    <name type="scientific">Clavelina lepadiformis</name>
    <name type="common">Light-bulb sea squirt</name>
    <name type="synonym">Ascidia lepadiformis</name>
    <dbReference type="NCBI Taxonomy" id="159417"/>
    <lineage>
        <taxon>Eukaryota</taxon>
        <taxon>Metazoa</taxon>
        <taxon>Chordata</taxon>
        <taxon>Tunicata</taxon>
        <taxon>Ascidiacea</taxon>
        <taxon>Aplousobranchia</taxon>
        <taxon>Clavelinidae</taxon>
        <taxon>Clavelina</taxon>
    </lineage>
</organism>
<evidence type="ECO:0000256" key="3">
    <source>
        <dbReference type="ARBA" id="ARBA00046271"/>
    </source>
</evidence>
<sequence length="233" mass="25646">MSSPIIPVVTFLESYRGRDKIMRTASFAACLGSGLTSNSNKELSDKLLKVMGELSACRTILRLFDDLSMLAVTLGYGTGKKETDLIQRTLSVASNVVNQAFFPIEHIAWAAEKELISTTAAPWWLASLLAWIVSLTINITKCLRNMVKAQMKMMKLSSKRSNVEPFPSESIKDLRKQRNKECLSVIESVSNLGMAVHWLPGGYLWSGKLNNTAVGTLGVIASVIGLLKMTVYK</sequence>
<evidence type="ECO:0008006" key="7">
    <source>
        <dbReference type="Google" id="ProtNLM"/>
    </source>
</evidence>
<dbReference type="InterPro" id="IPR026510">
    <property type="entry name" value="PEX11C_met"/>
</dbReference>
<keyword evidence="2" id="KW-0576">Peroxisome</keyword>
<dbReference type="Pfam" id="PF05648">
    <property type="entry name" value="PEX11"/>
    <property type="match status" value="1"/>
</dbReference>
<keyword evidence="6" id="KW-1185">Reference proteome</keyword>
<keyword evidence="4" id="KW-0812">Transmembrane</keyword>
<keyword evidence="4" id="KW-1133">Transmembrane helix</keyword>
<accession>A0ABP0GWZ1</accession>
<evidence type="ECO:0000256" key="2">
    <source>
        <dbReference type="ARBA" id="ARBA00023140"/>
    </source>
</evidence>
<dbReference type="PANTHER" id="PTHR20990">
    <property type="entry name" value="PEROXISOMAL BIOGENESIS FACTOR 11"/>
    <property type="match status" value="1"/>
</dbReference>
<gene>
    <name evidence="5" type="ORF">CVLEPA_LOCUS29246</name>
</gene>
<proteinExistence type="predicted"/>
<evidence type="ECO:0000313" key="5">
    <source>
        <dbReference type="EMBL" id="CAK8696055.1"/>
    </source>
</evidence>
<comment type="caution">
    <text evidence="5">The sequence shown here is derived from an EMBL/GenBank/DDBJ whole genome shotgun (WGS) entry which is preliminary data.</text>
</comment>
<protein>
    <recommendedName>
        <fullName evidence="7">Peroxisomal membrane protein 11C</fullName>
    </recommendedName>
</protein>
<dbReference type="InterPro" id="IPR008733">
    <property type="entry name" value="PEX11"/>
</dbReference>
<feature type="transmembrane region" description="Helical" evidence="4">
    <location>
        <begin position="123"/>
        <end position="143"/>
    </location>
</feature>
<evidence type="ECO:0000313" key="6">
    <source>
        <dbReference type="Proteomes" id="UP001642483"/>
    </source>
</evidence>
<evidence type="ECO:0000256" key="1">
    <source>
        <dbReference type="ARBA" id="ARBA00023136"/>
    </source>
</evidence>
<dbReference type="PANTHER" id="PTHR20990:SF1">
    <property type="entry name" value="PEROXISOMAL MEMBRANE PROTEIN 11C"/>
    <property type="match status" value="1"/>
</dbReference>
<name>A0ABP0GWZ1_CLALP</name>
<dbReference type="Proteomes" id="UP001642483">
    <property type="component" value="Unassembled WGS sequence"/>
</dbReference>
<dbReference type="EMBL" id="CAWYQH010000152">
    <property type="protein sequence ID" value="CAK8696055.1"/>
    <property type="molecule type" value="Genomic_DNA"/>
</dbReference>